<dbReference type="PROSITE" id="PS00108">
    <property type="entry name" value="PROTEIN_KINASE_ST"/>
    <property type="match status" value="1"/>
</dbReference>
<comment type="catalytic activity">
    <reaction evidence="7">
        <text>L-threonyl-[protein] + ATP = O-phospho-L-threonyl-[protein] + ADP + H(+)</text>
        <dbReference type="Rhea" id="RHEA:46608"/>
        <dbReference type="Rhea" id="RHEA-COMP:11060"/>
        <dbReference type="Rhea" id="RHEA-COMP:11605"/>
        <dbReference type="ChEBI" id="CHEBI:15378"/>
        <dbReference type="ChEBI" id="CHEBI:30013"/>
        <dbReference type="ChEBI" id="CHEBI:30616"/>
        <dbReference type="ChEBI" id="CHEBI:61977"/>
        <dbReference type="ChEBI" id="CHEBI:456216"/>
        <dbReference type="EC" id="2.7.11.1"/>
    </reaction>
</comment>
<dbReference type="PROSITE" id="PS50011">
    <property type="entry name" value="PROTEIN_KINASE_DOM"/>
    <property type="match status" value="1"/>
</dbReference>
<organism evidence="10 11">
    <name type="scientific">Flemingia macrophylla</name>
    <dbReference type="NCBI Taxonomy" id="520843"/>
    <lineage>
        <taxon>Eukaryota</taxon>
        <taxon>Viridiplantae</taxon>
        <taxon>Streptophyta</taxon>
        <taxon>Embryophyta</taxon>
        <taxon>Tracheophyta</taxon>
        <taxon>Spermatophyta</taxon>
        <taxon>Magnoliopsida</taxon>
        <taxon>eudicotyledons</taxon>
        <taxon>Gunneridae</taxon>
        <taxon>Pentapetalae</taxon>
        <taxon>rosids</taxon>
        <taxon>fabids</taxon>
        <taxon>Fabales</taxon>
        <taxon>Fabaceae</taxon>
        <taxon>Papilionoideae</taxon>
        <taxon>50 kb inversion clade</taxon>
        <taxon>NPAAA clade</taxon>
        <taxon>indigoferoid/millettioid clade</taxon>
        <taxon>Phaseoleae</taxon>
        <taxon>Flemingia</taxon>
    </lineage>
</organism>
<evidence type="ECO:0000256" key="6">
    <source>
        <dbReference type="ARBA" id="ARBA00022840"/>
    </source>
</evidence>
<evidence type="ECO:0000313" key="11">
    <source>
        <dbReference type="Proteomes" id="UP001603857"/>
    </source>
</evidence>
<evidence type="ECO:0000256" key="1">
    <source>
        <dbReference type="ARBA" id="ARBA00012513"/>
    </source>
</evidence>
<evidence type="ECO:0000256" key="2">
    <source>
        <dbReference type="ARBA" id="ARBA00022527"/>
    </source>
</evidence>
<evidence type="ECO:0000256" key="7">
    <source>
        <dbReference type="ARBA" id="ARBA00047899"/>
    </source>
</evidence>
<dbReference type="SUPFAM" id="SSF56112">
    <property type="entry name" value="Protein kinase-like (PK-like)"/>
    <property type="match status" value="1"/>
</dbReference>
<keyword evidence="6" id="KW-0067">ATP-binding</keyword>
<evidence type="ECO:0000313" key="10">
    <source>
        <dbReference type="EMBL" id="KAL2335437.1"/>
    </source>
</evidence>
<proteinExistence type="predicted"/>
<keyword evidence="2" id="KW-0723">Serine/threonine-protein kinase</keyword>
<comment type="caution">
    <text evidence="10">The sequence shown here is derived from an EMBL/GenBank/DDBJ whole genome shotgun (WGS) entry which is preliminary data.</text>
</comment>
<keyword evidence="5" id="KW-0418">Kinase</keyword>
<protein>
    <recommendedName>
        <fullName evidence="1">non-specific serine/threonine protein kinase</fullName>
        <ecNumber evidence="1">2.7.11.1</ecNumber>
    </recommendedName>
</protein>
<dbReference type="GO" id="GO:0006970">
    <property type="term" value="P:response to osmotic stress"/>
    <property type="evidence" value="ECO:0007669"/>
    <property type="project" value="UniProtKB-ARBA"/>
</dbReference>
<dbReference type="PANTHER" id="PTHR24343">
    <property type="entry name" value="SERINE/THREONINE KINASE"/>
    <property type="match status" value="1"/>
</dbReference>
<dbReference type="InterPro" id="IPR008271">
    <property type="entry name" value="Ser/Thr_kinase_AS"/>
</dbReference>
<evidence type="ECO:0000259" key="9">
    <source>
        <dbReference type="PROSITE" id="PS50011"/>
    </source>
</evidence>
<dbReference type="AlphaFoldDB" id="A0ABD1MI32"/>
<dbReference type="Pfam" id="PF00069">
    <property type="entry name" value="Pkinase"/>
    <property type="match status" value="1"/>
</dbReference>
<reference evidence="10 11" key="1">
    <citation type="submission" date="2024-08" db="EMBL/GenBank/DDBJ databases">
        <title>Insights into the chromosomal genome structure of Flemingia macrophylla.</title>
        <authorList>
            <person name="Ding Y."/>
            <person name="Zhao Y."/>
            <person name="Bi W."/>
            <person name="Wu M."/>
            <person name="Zhao G."/>
            <person name="Gong Y."/>
            <person name="Li W."/>
            <person name="Zhang P."/>
        </authorList>
    </citation>
    <scope>NUCLEOTIDE SEQUENCE [LARGE SCALE GENOMIC DNA]</scope>
    <source>
        <strain evidence="10">DYQJB</strain>
        <tissue evidence="10">Leaf</tissue>
    </source>
</reference>
<evidence type="ECO:0000256" key="5">
    <source>
        <dbReference type="ARBA" id="ARBA00022777"/>
    </source>
</evidence>
<evidence type="ECO:0000256" key="4">
    <source>
        <dbReference type="ARBA" id="ARBA00022741"/>
    </source>
</evidence>
<keyword evidence="3" id="KW-0808">Transferase</keyword>
<dbReference type="Proteomes" id="UP001603857">
    <property type="component" value="Unassembled WGS sequence"/>
</dbReference>
<keyword evidence="4" id="KW-0547">Nucleotide-binding</keyword>
<evidence type="ECO:0000256" key="8">
    <source>
        <dbReference type="ARBA" id="ARBA00048679"/>
    </source>
</evidence>
<keyword evidence="11" id="KW-1185">Reference proteome</keyword>
<dbReference type="GO" id="GO:0004674">
    <property type="term" value="F:protein serine/threonine kinase activity"/>
    <property type="evidence" value="ECO:0007669"/>
    <property type="project" value="UniProtKB-KW"/>
</dbReference>
<dbReference type="GO" id="GO:0005524">
    <property type="term" value="F:ATP binding"/>
    <property type="evidence" value="ECO:0007669"/>
    <property type="project" value="UniProtKB-KW"/>
</dbReference>
<dbReference type="PANTHER" id="PTHR24343:SF505">
    <property type="entry name" value="SNF1-RELATED PROTEIN KINASE CATALYTIC SUBUNIT ALPHA KIN11"/>
    <property type="match status" value="1"/>
</dbReference>
<dbReference type="InterPro" id="IPR000719">
    <property type="entry name" value="Prot_kinase_dom"/>
</dbReference>
<comment type="catalytic activity">
    <reaction evidence="8">
        <text>L-seryl-[protein] + ATP = O-phospho-L-seryl-[protein] + ADP + H(+)</text>
        <dbReference type="Rhea" id="RHEA:17989"/>
        <dbReference type="Rhea" id="RHEA-COMP:9863"/>
        <dbReference type="Rhea" id="RHEA-COMP:11604"/>
        <dbReference type="ChEBI" id="CHEBI:15378"/>
        <dbReference type="ChEBI" id="CHEBI:29999"/>
        <dbReference type="ChEBI" id="CHEBI:30616"/>
        <dbReference type="ChEBI" id="CHEBI:83421"/>
        <dbReference type="ChEBI" id="CHEBI:456216"/>
        <dbReference type="EC" id="2.7.11.1"/>
    </reaction>
</comment>
<dbReference type="EMBL" id="JBGMDY010000005">
    <property type="protein sequence ID" value="KAL2335437.1"/>
    <property type="molecule type" value="Genomic_DNA"/>
</dbReference>
<feature type="domain" description="Protein kinase" evidence="9">
    <location>
        <begin position="1"/>
        <end position="57"/>
    </location>
</feature>
<sequence length="57" mass="6477">MEQIISGVEYCHRNMVIHRDLKPENLLLDSKFNIKIAGHFLKTSCGSLNYAAPEVCK</sequence>
<accession>A0ABD1MI32</accession>
<evidence type="ECO:0000256" key="3">
    <source>
        <dbReference type="ARBA" id="ARBA00022679"/>
    </source>
</evidence>
<dbReference type="InterPro" id="IPR011009">
    <property type="entry name" value="Kinase-like_dom_sf"/>
</dbReference>
<gene>
    <name evidence="10" type="ORF">Fmac_016650</name>
</gene>
<dbReference type="EC" id="2.7.11.1" evidence="1"/>
<dbReference type="Gene3D" id="1.10.510.10">
    <property type="entry name" value="Transferase(Phosphotransferase) domain 1"/>
    <property type="match status" value="1"/>
</dbReference>
<name>A0ABD1MI32_9FABA</name>